<proteinExistence type="predicted"/>
<evidence type="ECO:0000259" key="1">
    <source>
        <dbReference type="Pfam" id="PF01935"/>
    </source>
</evidence>
<comment type="caution">
    <text evidence="2">The sequence shown here is derived from an EMBL/GenBank/DDBJ whole genome shotgun (WGS) entry which is preliminary data.</text>
</comment>
<dbReference type="RefSeq" id="WP_232580909.1">
    <property type="nucleotide sequence ID" value="NZ_WMCP01000005.1"/>
</dbReference>
<dbReference type="InterPro" id="IPR002789">
    <property type="entry name" value="HerA_central"/>
</dbReference>
<dbReference type="Gene3D" id="3.40.50.300">
    <property type="entry name" value="P-loop containing nucleotide triphosphate hydrolases"/>
    <property type="match status" value="2"/>
</dbReference>
<reference evidence="2" key="1">
    <citation type="submission" date="2019-11" db="EMBL/GenBank/DDBJ databases">
        <title>Comparative genomics of photobacteria reveal adaptation to distinct habitats.</title>
        <authorList>
            <person name="Fuertes-Perez S."/>
            <person name="Hilgarth M."/>
            <person name="Vogel R.F."/>
        </authorList>
    </citation>
    <scope>NUCLEOTIDE SEQUENCE</scope>
    <source>
        <strain evidence="2">TMW2.2145</strain>
    </source>
</reference>
<gene>
    <name evidence="2" type="ORF">GLP33_06865</name>
</gene>
<dbReference type="InterPro" id="IPR027417">
    <property type="entry name" value="P-loop_NTPase"/>
</dbReference>
<evidence type="ECO:0000313" key="3">
    <source>
        <dbReference type="Proteomes" id="UP000813876"/>
    </source>
</evidence>
<dbReference type="PANTHER" id="PTHR42957">
    <property type="entry name" value="HELICASE MJ1565-RELATED"/>
    <property type="match status" value="1"/>
</dbReference>
<organism evidence="2 3">
    <name type="scientific">Photobacterium phosphoreum</name>
    <dbReference type="NCBI Taxonomy" id="659"/>
    <lineage>
        <taxon>Bacteria</taxon>
        <taxon>Pseudomonadati</taxon>
        <taxon>Pseudomonadota</taxon>
        <taxon>Gammaproteobacteria</taxon>
        <taxon>Vibrionales</taxon>
        <taxon>Vibrionaceae</taxon>
        <taxon>Photobacterium</taxon>
    </lineage>
</organism>
<dbReference type="SUPFAM" id="SSF52540">
    <property type="entry name" value="P-loop containing nucleoside triphosphate hydrolases"/>
    <property type="match status" value="1"/>
</dbReference>
<sequence length="588" mass="65564">MDNKYIKPIENLSIGKIIEVDGSRIIAELDPAISDLSRVFAGENYPIGQFGSIIKVHFGRRSIYGLVSRLRMKADYQLEKGMPVASSDERIIEADLFGEGEWRKNEDHKFDLKFERGVATYPLPQQTIYLTPKSELRFIYGGAKGAVIQLGEHVGSGGVPCYAEINELLGKHTAILGSTGAGKSGTVAAVIHSILERGEIAEHQHWHPQIVILDPHNEYGKAFPKHQRLSTDEGSLKLPYWLLDLEESLSLFIGKTEFAATSQSNIVKNALITVREDAAKQLGLDKNQLTVDSPIPYVIGSAEGLDHFGFKGGARYSEGLIGAINAQRPENKDKKQHEDFSRVIRKIDSLLKDGRIKFMMDNWDGEQDPLPIIVNQFLTQKTTVQIVDLSGVPNEVAGVASAAIARIVFQLKVWQTETERQNSPVLLVCEEAHRYVPNRGEAQYEAAQSAIRRIAKEGRKYGVGLLLVSQRPSEVEATVLSQCNSWIVLRITNDADREHVRSVLPDSMSGLTKMLSGLRRQEAIFVGQAATLPSRVMIRSLSDDQLPRSNDVDFDKGWQQKAMTIEQIEAVVTKWRYQSKTIIELNLK</sequence>
<dbReference type="PANTHER" id="PTHR42957:SF1">
    <property type="entry name" value="HELICASE MJ1565-RELATED"/>
    <property type="match status" value="1"/>
</dbReference>
<dbReference type="Proteomes" id="UP000813876">
    <property type="component" value="Unassembled WGS sequence"/>
</dbReference>
<accession>A0AAW4ZYS0</accession>
<feature type="domain" description="Helicase HerA central" evidence="1">
    <location>
        <begin position="148"/>
        <end position="406"/>
    </location>
</feature>
<protein>
    <submittedName>
        <fullName evidence="2">DUF87 domain-containing protein</fullName>
    </submittedName>
</protein>
<evidence type="ECO:0000313" key="2">
    <source>
        <dbReference type="EMBL" id="MCF2301451.1"/>
    </source>
</evidence>
<dbReference type="AlphaFoldDB" id="A0AAW4ZYS0"/>
<dbReference type="Pfam" id="PF01935">
    <property type="entry name" value="DUF87"/>
    <property type="match status" value="1"/>
</dbReference>
<dbReference type="InterPro" id="IPR008571">
    <property type="entry name" value="HerA-like"/>
</dbReference>
<dbReference type="EMBL" id="WMCP01000005">
    <property type="protein sequence ID" value="MCF2301451.1"/>
    <property type="molecule type" value="Genomic_DNA"/>
</dbReference>
<name>A0AAW4ZYS0_PHOPO</name>